<feature type="region of interest" description="Disordered" evidence="1">
    <location>
        <begin position="49"/>
        <end position="99"/>
    </location>
</feature>
<evidence type="ECO:0000256" key="1">
    <source>
        <dbReference type="SAM" id="MobiDB-lite"/>
    </source>
</evidence>
<dbReference type="Proteomes" id="UP001175271">
    <property type="component" value="Unassembled WGS sequence"/>
</dbReference>
<sequence length="187" mass="20430">MKRPNEEKKASSADRSMDIKIVTGSLSKLTLELPDECIDLKLTISRKEELEASKPSDGYACSDEEESVESVPQAQSTPKPATPLASNKRATPVAPTLPSLSASIDHSAKYLLDLIQKRMSDKKGNHPSSNQFCSSDPDVVSCIACMRHRNINNGRICGTPQGCTCIVGQVHNDSENQQAWNEMSKKQ</sequence>
<accession>A0AA39IAK6</accession>
<dbReference type="EMBL" id="JAUCMV010000002">
    <property type="protein sequence ID" value="KAK0420891.1"/>
    <property type="molecule type" value="Genomic_DNA"/>
</dbReference>
<keyword evidence="3" id="KW-1185">Reference proteome</keyword>
<evidence type="ECO:0000313" key="2">
    <source>
        <dbReference type="EMBL" id="KAK0420891.1"/>
    </source>
</evidence>
<proteinExistence type="predicted"/>
<evidence type="ECO:0000313" key="3">
    <source>
        <dbReference type="Proteomes" id="UP001175271"/>
    </source>
</evidence>
<name>A0AA39IAK6_9BILA</name>
<dbReference type="AlphaFoldDB" id="A0AA39IAK6"/>
<feature type="compositionally biased region" description="Polar residues" evidence="1">
    <location>
        <begin position="70"/>
        <end position="89"/>
    </location>
</feature>
<gene>
    <name evidence="2" type="ORF">QR680_014947</name>
</gene>
<organism evidence="2 3">
    <name type="scientific">Steinernema hermaphroditum</name>
    <dbReference type="NCBI Taxonomy" id="289476"/>
    <lineage>
        <taxon>Eukaryota</taxon>
        <taxon>Metazoa</taxon>
        <taxon>Ecdysozoa</taxon>
        <taxon>Nematoda</taxon>
        <taxon>Chromadorea</taxon>
        <taxon>Rhabditida</taxon>
        <taxon>Tylenchina</taxon>
        <taxon>Panagrolaimomorpha</taxon>
        <taxon>Strongyloidoidea</taxon>
        <taxon>Steinernematidae</taxon>
        <taxon>Steinernema</taxon>
    </lineage>
</organism>
<protein>
    <submittedName>
        <fullName evidence="2">Uncharacterized protein</fullName>
    </submittedName>
</protein>
<reference evidence="2" key="1">
    <citation type="submission" date="2023-06" db="EMBL/GenBank/DDBJ databases">
        <title>Genomic analysis of the entomopathogenic nematode Steinernema hermaphroditum.</title>
        <authorList>
            <person name="Schwarz E.M."/>
            <person name="Heppert J.K."/>
            <person name="Baniya A."/>
            <person name="Schwartz H.T."/>
            <person name="Tan C.-H."/>
            <person name="Antoshechkin I."/>
            <person name="Sternberg P.W."/>
            <person name="Goodrich-Blair H."/>
            <person name="Dillman A.R."/>
        </authorList>
    </citation>
    <scope>NUCLEOTIDE SEQUENCE</scope>
    <source>
        <strain evidence="2">PS9179</strain>
        <tissue evidence="2">Whole animal</tissue>
    </source>
</reference>
<comment type="caution">
    <text evidence="2">The sequence shown here is derived from an EMBL/GenBank/DDBJ whole genome shotgun (WGS) entry which is preliminary data.</text>
</comment>